<dbReference type="SUPFAM" id="SSF52467">
    <property type="entry name" value="DHS-like NAD/FAD-binding domain"/>
    <property type="match status" value="1"/>
</dbReference>
<dbReference type="InterPro" id="IPR029035">
    <property type="entry name" value="DHS-like_NAD/FAD-binding_dom"/>
</dbReference>
<dbReference type="AlphaFoldDB" id="A0A6I3LKQ6"/>
<dbReference type="Proteomes" id="UP000438760">
    <property type="component" value="Unassembled WGS sequence"/>
</dbReference>
<sequence>MYHYFTVDREPTQVMQQLLSLVKNKPYFVVTSNIDSHFINSGFDPNAIFEIEGNCRFMQCETACHVTLYDAEQKLLAFYAKQENGSIPTKLVPKCPKCGGNMKLNIEVDSHFVKGATWQENNQKYRTFLDQAKNKQKKIVLLELGVGLRNVLIKQPFMNFTYYNSNVCYITFNKGEIYVPIEIDSQSIALDGDIGQSLSEIVGLNGC</sequence>
<gene>
    <name evidence="1" type="ORF">GJV76_13860</name>
</gene>
<name>A0A6I3LKQ6_9FLAO</name>
<dbReference type="OrthoDB" id="394960at2"/>
<dbReference type="EMBL" id="WMJX01000050">
    <property type="protein sequence ID" value="MTG99198.1"/>
    <property type="molecule type" value="Genomic_DNA"/>
</dbReference>
<reference evidence="1 2" key="1">
    <citation type="submission" date="2019-11" db="EMBL/GenBank/DDBJ databases">
        <title>Genome of Strain BIT-d1.</title>
        <authorList>
            <person name="Yang Y."/>
        </authorList>
    </citation>
    <scope>NUCLEOTIDE SEQUENCE [LARGE SCALE GENOMIC DNA]</scope>
    <source>
        <strain evidence="1 2">BIT-d1</strain>
    </source>
</reference>
<evidence type="ECO:0000313" key="2">
    <source>
        <dbReference type="Proteomes" id="UP000438760"/>
    </source>
</evidence>
<comment type="caution">
    <text evidence="1">The sequence shown here is derived from an EMBL/GenBank/DDBJ whole genome shotgun (WGS) entry which is preliminary data.</text>
</comment>
<organism evidence="1 2">
    <name type="scientific">Myroides albus</name>
    <dbReference type="NCBI Taxonomy" id="2562892"/>
    <lineage>
        <taxon>Bacteria</taxon>
        <taxon>Pseudomonadati</taxon>
        <taxon>Bacteroidota</taxon>
        <taxon>Flavobacteriia</taxon>
        <taxon>Flavobacteriales</taxon>
        <taxon>Flavobacteriaceae</taxon>
        <taxon>Myroides</taxon>
    </lineage>
</organism>
<accession>A0A6I3LKQ6</accession>
<evidence type="ECO:0000313" key="1">
    <source>
        <dbReference type="EMBL" id="MTG99198.1"/>
    </source>
</evidence>
<protein>
    <submittedName>
        <fullName evidence="1">Uncharacterized protein</fullName>
    </submittedName>
</protein>
<keyword evidence="2" id="KW-1185">Reference proteome</keyword>
<dbReference type="Gene3D" id="3.40.50.1220">
    <property type="entry name" value="TPP-binding domain"/>
    <property type="match status" value="1"/>
</dbReference>
<proteinExistence type="predicted"/>